<dbReference type="EMBL" id="SWFS01000514">
    <property type="protein sequence ID" value="KAA8899892.1"/>
    <property type="molecule type" value="Genomic_DNA"/>
</dbReference>
<protein>
    <recommendedName>
        <fullName evidence="3">Protein-lysine N-methyltransferase EFM6</fullName>
    </recommendedName>
</protein>
<keyword evidence="2" id="KW-1185">Reference proteome</keyword>
<dbReference type="OrthoDB" id="407325at2759"/>
<sequence length="121" mass="13445">MAMETAANPDIFDSLIEELLPVPEVKNLGTSYLEFDGLLKKPGLKVYEDGGAAGCGGKLWPAGELLSRYMIRRGVGNYKNIVELGSGTGLVGYECWHPRKFSVTDEKVAWQSHYMKRIMMT</sequence>
<reference evidence="1" key="1">
    <citation type="journal article" date="2019" name="G3 (Bethesda)">
        <title>Genome Assemblies of Two Rare Opportunistic Yeast Pathogens: Diutina rugosa (syn. Candida rugosa) and Trichomonascus ciferrii (syn. Candida ciferrii).</title>
        <authorList>
            <person name="Mixao V."/>
            <person name="Saus E."/>
            <person name="Hansen A.P."/>
            <person name="Lass-Florl C."/>
            <person name="Gabaldon T."/>
        </authorList>
    </citation>
    <scope>NUCLEOTIDE SEQUENCE</scope>
    <source>
        <strain evidence="1">CBS 4856</strain>
    </source>
</reference>
<dbReference type="Proteomes" id="UP000761534">
    <property type="component" value="Unassembled WGS sequence"/>
</dbReference>
<evidence type="ECO:0000313" key="1">
    <source>
        <dbReference type="EMBL" id="KAA8899892.1"/>
    </source>
</evidence>
<organism evidence="1 2">
    <name type="scientific">Trichomonascus ciferrii</name>
    <dbReference type="NCBI Taxonomy" id="44093"/>
    <lineage>
        <taxon>Eukaryota</taxon>
        <taxon>Fungi</taxon>
        <taxon>Dikarya</taxon>
        <taxon>Ascomycota</taxon>
        <taxon>Saccharomycotina</taxon>
        <taxon>Dipodascomycetes</taxon>
        <taxon>Dipodascales</taxon>
        <taxon>Trichomonascaceae</taxon>
        <taxon>Trichomonascus</taxon>
        <taxon>Trichomonascus ciferrii complex</taxon>
    </lineage>
</organism>
<dbReference type="AlphaFoldDB" id="A0A642UIX0"/>
<name>A0A642UIX0_9ASCO</name>
<comment type="caution">
    <text evidence="1">The sequence shown here is derived from an EMBL/GenBank/DDBJ whole genome shotgun (WGS) entry which is preliminary data.</text>
</comment>
<accession>A0A642UIX0</accession>
<dbReference type="VEuPathDB" id="FungiDB:TRICI_006262"/>
<evidence type="ECO:0008006" key="3">
    <source>
        <dbReference type="Google" id="ProtNLM"/>
    </source>
</evidence>
<evidence type="ECO:0000313" key="2">
    <source>
        <dbReference type="Proteomes" id="UP000761534"/>
    </source>
</evidence>
<dbReference type="GO" id="GO:0008757">
    <property type="term" value="F:S-adenosylmethionine-dependent methyltransferase activity"/>
    <property type="evidence" value="ECO:0007669"/>
    <property type="project" value="UniProtKB-ARBA"/>
</dbReference>
<dbReference type="Pfam" id="PF10294">
    <property type="entry name" value="Methyltransf_16"/>
    <property type="match status" value="1"/>
</dbReference>
<dbReference type="InterPro" id="IPR019410">
    <property type="entry name" value="Methyltransf_16"/>
</dbReference>
<dbReference type="Gene3D" id="3.40.50.150">
    <property type="entry name" value="Vaccinia Virus protein VP39"/>
    <property type="match status" value="1"/>
</dbReference>
<proteinExistence type="predicted"/>
<gene>
    <name evidence="1" type="ORF">TRICI_006262</name>
</gene>
<dbReference type="InterPro" id="IPR029063">
    <property type="entry name" value="SAM-dependent_MTases_sf"/>
</dbReference>